<dbReference type="EMBL" id="PJNE01000001">
    <property type="protein sequence ID" value="PKW27201.1"/>
    <property type="molecule type" value="Genomic_DNA"/>
</dbReference>
<dbReference type="Proteomes" id="UP000233781">
    <property type="component" value="Unassembled WGS sequence"/>
</dbReference>
<dbReference type="PANTHER" id="PTHR47917:SF1">
    <property type="entry name" value="COENZYME F420:L-GLUTAMATE LIGASE"/>
    <property type="match status" value="1"/>
</dbReference>
<reference evidence="2 3" key="1">
    <citation type="submission" date="2017-12" db="EMBL/GenBank/DDBJ databases">
        <title>Sequencing the genomes of 1000 Actinobacteria strains.</title>
        <authorList>
            <person name="Klenk H.-P."/>
        </authorList>
    </citation>
    <scope>NUCLEOTIDE SEQUENCE [LARGE SCALE GENOMIC DNA]</scope>
    <source>
        <strain evidence="2 3">DSM 12806</strain>
    </source>
</reference>
<dbReference type="Gene3D" id="3.30.1330.100">
    <property type="entry name" value="CofE-like"/>
    <property type="match status" value="1"/>
</dbReference>
<accession>A0A2N3YK11</accession>
<dbReference type="AlphaFoldDB" id="A0A2N3YK11"/>
<dbReference type="Gene3D" id="3.90.1660.10">
    <property type="entry name" value="CofE-like domain"/>
    <property type="match status" value="1"/>
</dbReference>
<evidence type="ECO:0000313" key="3">
    <source>
        <dbReference type="Proteomes" id="UP000233781"/>
    </source>
</evidence>
<keyword evidence="3" id="KW-1185">Reference proteome</keyword>
<evidence type="ECO:0000313" key="2">
    <source>
        <dbReference type="EMBL" id="PKW27201.1"/>
    </source>
</evidence>
<name>A0A2N3YK11_9MICO</name>
<dbReference type="OrthoDB" id="9788295at2"/>
<keyword evidence="2" id="KW-0436">Ligase</keyword>
<dbReference type="PANTHER" id="PTHR47917">
    <property type="match status" value="1"/>
</dbReference>
<comment type="caution">
    <text evidence="2">The sequence shown here is derived from an EMBL/GenBank/DDBJ whole genome shotgun (WGS) entry which is preliminary data.</text>
</comment>
<protein>
    <submittedName>
        <fullName evidence="2">Coenzyme F420-0:L-glutamate ligase/coenzyme F420-1:gamma-L-glutamate ligase</fullName>
    </submittedName>
</protein>
<dbReference type="SUPFAM" id="SSF144010">
    <property type="entry name" value="CofE-like"/>
    <property type="match status" value="1"/>
</dbReference>
<organism evidence="2 3">
    <name type="scientific">Phycicoccus duodecadis</name>
    <dbReference type="NCBI Taxonomy" id="173053"/>
    <lineage>
        <taxon>Bacteria</taxon>
        <taxon>Bacillati</taxon>
        <taxon>Actinomycetota</taxon>
        <taxon>Actinomycetes</taxon>
        <taxon>Micrococcales</taxon>
        <taxon>Intrasporangiaceae</taxon>
        <taxon>Phycicoccus</taxon>
    </lineage>
</organism>
<sequence length="377" mass="36626">MSAASPQGSPGAASPAVELRPLRGLPEVTAGADLPALLLAALAADGLHLAPGDCLVVSSKVVSKALGLTWAGDRAGAVAAHTVRVVAEREGSGGPTRVVEATAGPVMAAAGVDASNTGPTGAVLLLPEDPDGEALALRAVLLAAAGLGPEAAVGVVLSDTAGRPWRAGQTDFALGAAGLAVLDDLRGGVDADGRELAVTARAVADEVAAAADLVKGKADGVPAALVRGLPRAWFTGAGDGVGEGGGAGQGAGAAGGARALVRTGPGDWFARGPVETLRAVLGVEPGSAASDEVGLRSVAPEELGVRVGRVVALALRAVEEGSADVALGAGAAEVTLAAPDDYDLGRLVVRCEVAAASEDLAVEIVSRAAGSVSIRLT</sequence>
<proteinExistence type="predicted"/>
<gene>
    <name evidence="2" type="ORF">ATL31_2039</name>
</gene>
<dbReference type="GO" id="GO:0052618">
    <property type="term" value="F:coenzyme F420-0:L-glutamate ligase activity"/>
    <property type="evidence" value="ECO:0007669"/>
    <property type="project" value="TreeGrafter"/>
</dbReference>
<dbReference type="InterPro" id="IPR002847">
    <property type="entry name" value="F420-0_gamma-glut_ligase-dom"/>
</dbReference>
<dbReference type="RefSeq" id="WP_101395660.1">
    <property type="nucleotide sequence ID" value="NZ_PJNE01000001.1"/>
</dbReference>
<feature type="domain" description="Coenzyme F420:L-glutamate ligase-like" evidence="1">
    <location>
        <begin position="25"/>
        <end position="228"/>
    </location>
</feature>
<evidence type="ECO:0000259" key="1">
    <source>
        <dbReference type="Pfam" id="PF01996"/>
    </source>
</evidence>
<dbReference type="Pfam" id="PF01996">
    <property type="entry name" value="F420_ligase"/>
    <property type="match status" value="1"/>
</dbReference>